<comment type="caution">
    <text evidence="9">The sequence shown here is derived from an EMBL/GenBank/DDBJ whole genome shotgun (WGS) entry which is preliminary data.</text>
</comment>
<organism evidence="9 10">
    <name type="scientific">Aquaticitalea lipolytica</name>
    <dbReference type="NCBI Taxonomy" id="1247562"/>
    <lineage>
        <taxon>Bacteria</taxon>
        <taxon>Pseudomonadati</taxon>
        <taxon>Bacteroidota</taxon>
        <taxon>Flavobacteriia</taxon>
        <taxon>Flavobacteriales</taxon>
        <taxon>Flavobacteriaceae</taxon>
        <taxon>Aquaticitalea</taxon>
    </lineage>
</organism>
<feature type="domain" description="RNA polymerase sigma factor 70 region 4 type 2" evidence="8">
    <location>
        <begin position="128"/>
        <end position="180"/>
    </location>
</feature>
<feature type="domain" description="RNA polymerase sigma-70 region 2" evidence="7">
    <location>
        <begin position="21"/>
        <end position="87"/>
    </location>
</feature>
<keyword evidence="2 6" id="KW-0805">Transcription regulation</keyword>
<evidence type="ECO:0000256" key="2">
    <source>
        <dbReference type="ARBA" id="ARBA00023015"/>
    </source>
</evidence>
<name>A0A8J2XEE0_9FLAO</name>
<dbReference type="PROSITE" id="PS01063">
    <property type="entry name" value="SIGMA70_ECF"/>
    <property type="match status" value="1"/>
</dbReference>
<evidence type="ECO:0000256" key="1">
    <source>
        <dbReference type="ARBA" id="ARBA00010641"/>
    </source>
</evidence>
<dbReference type="Pfam" id="PF04542">
    <property type="entry name" value="Sigma70_r2"/>
    <property type="match status" value="1"/>
</dbReference>
<dbReference type="InterPro" id="IPR014284">
    <property type="entry name" value="RNA_pol_sigma-70_dom"/>
</dbReference>
<dbReference type="Proteomes" id="UP000598120">
    <property type="component" value="Unassembled WGS sequence"/>
</dbReference>
<dbReference type="Gene3D" id="1.10.1740.10">
    <property type="match status" value="1"/>
</dbReference>
<dbReference type="EMBL" id="BMIC01000001">
    <property type="protein sequence ID" value="GFZ77508.1"/>
    <property type="molecule type" value="Genomic_DNA"/>
</dbReference>
<keyword evidence="5 6" id="KW-0804">Transcription</keyword>
<keyword evidence="10" id="KW-1185">Reference proteome</keyword>
<gene>
    <name evidence="9" type="ORF">GCM10011531_03450</name>
</gene>
<dbReference type="AlphaFoldDB" id="A0A8J2XEE0"/>
<evidence type="ECO:0000259" key="8">
    <source>
        <dbReference type="Pfam" id="PF08281"/>
    </source>
</evidence>
<evidence type="ECO:0000256" key="5">
    <source>
        <dbReference type="ARBA" id="ARBA00023163"/>
    </source>
</evidence>
<accession>A0A8J2XEE0</accession>
<dbReference type="CDD" id="cd06171">
    <property type="entry name" value="Sigma70_r4"/>
    <property type="match status" value="1"/>
</dbReference>
<dbReference type="NCBIfam" id="TIGR02937">
    <property type="entry name" value="sigma70-ECF"/>
    <property type="match status" value="1"/>
</dbReference>
<reference evidence="9 10" key="1">
    <citation type="journal article" date="2014" name="Int. J. Syst. Evol. Microbiol.">
        <title>Complete genome sequence of Corynebacterium casei LMG S-19264T (=DSM 44701T), isolated from a smear-ripened cheese.</title>
        <authorList>
            <consortium name="US DOE Joint Genome Institute (JGI-PGF)"/>
            <person name="Walter F."/>
            <person name="Albersmeier A."/>
            <person name="Kalinowski J."/>
            <person name="Ruckert C."/>
        </authorList>
    </citation>
    <scope>NUCLEOTIDE SEQUENCE [LARGE SCALE GENOMIC DNA]</scope>
    <source>
        <strain evidence="9 10">CGMCC 1.15295</strain>
    </source>
</reference>
<evidence type="ECO:0000256" key="4">
    <source>
        <dbReference type="ARBA" id="ARBA00023125"/>
    </source>
</evidence>
<evidence type="ECO:0000259" key="7">
    <source>
        <dbReference type="Pfam" id="PF04542"/>
    </source>
</evidence>
<keyword evidence="4 6" id="KW-0238">DNA-binding</keyword>
<dbReference type="InterPro" id="IPR013325">
    <property type="entry name" value="RNA_pol_sigma_r2"/>
</dbReference>
<evidence type="ECO:0000256" key="6">
    <source>
        <dbReference type="RuleBase" id="RU000716"/>
    </source>
</evidence>
<dbReference type="GO" id="GO:0016987">
    <property type="term" value="F:sigma factor activity"/>
    <property type="evidence" value="ECO:0007669"/>
    <property type="project" value="UniProtKB-KW"/>
</dbReference>
<proteinExistence type="inferred from homology"/>
<dbReference type="PANTHER" id="PTHR43133:SF51">
    <property type="entry name" value="RNA POLYMERASE SIGMA FACTOR"/>
    <property type="match status" value="1"/>
</dbReference>
<comment type="similarity">
    <text evidence="1 6">Belongs to the sigma-70 factor family. ECF subfamily.</text>
</comment>
<dbReference type="GO" id="GO:0006352">
    <property type="term" value="P:DNA-templated transcription initiation"/>
    <property type="evidence" value="ECO:0007669"/>
    <property type="project" value="InterPro"/>
</dbReference>
<protein>
    <recommendedName>
        <fullName evidence="6">RNA polymerase sigma factor</fullName>
    </recommendedName>
</protein>
<dbReference type="SUPFAM" id="SSF88659">
    <property type="entry name" value="Sigma3 and sigma4 domains of RNA polymerase sigma factors"/>
    <property type="match status" value="1"/>
</dbReference>
<dbReference type="InterPro" id="IPR007627">
    <property type="entry name" value="RNA_pol_sigma70_r2"/>
</dbReference>
<evidence type="ECO:0000256" key="3">
    <source>
        <dbReference type="ARBA" id="ARBA00023082"/>
    </source>
</evidence>
<dbReference type="InterPro" id="IPR039425">
    <property type="entry name" value="RNA_pol_sigma-70-like"/>
</dbReference>
<keyword evidence="3 6" id="KW-0731">Sigma factor</keyword>
<dbReference type="Gene3D" id="1.10.10.10">
    <property type="entry name" value="Winged helix-like DNA-binding domain superfamily/Winged helix DNA-binding domain"/>
    <property type="match status" value="1"/>
</dbReference>
<dbReference type="InterPro" id="IPR013249">
    <property type="entry name" value="RNA_pol_sigma70_r4_t2"/>
</dbReference>
<sequence length="192" mass="22471">MTEHEFIYALKSHSQSAYGILIDEYEQKVFATCISFVPNKEDAEDIAQEVFLEVFNSIHTFKGNSKLSTWIYRIATNKCLEFIRKHNTKKRFAFLQNISGNELPLDRTNYFTEINHPGIQLENKQTSEMLFKAINQLPEAQRIVFTLHKVDDKSHDEISEILNKSVSSIESLMFRAKRNLQVILEDFYKNEI</sequence>
<dbReference type="GO" id="GO:0003677">
    <property type="term" value="F:DNA binding"/>
    <property type="evidence" value="ECO:0007669"/>
    <property type="project" value="UniProtKB-KW"/>
</dbReference>
<dbReference type="InterPro" id="IPR000838">
    <property type="entry name" value="RNA_pol_sigma70_ECF_CS"/>
</dbReference>
<evidence type="ECO:0000313" key="9">
    <source>
        <dbReference type="EMBL" id="GFZ77508.1"/>
    </source>
</evidence>
<dbReference type="PANTHER" id="PTHR43133">
    <property type="entry name" value="RNA POLYMERASE ECF-TYPE SIGMA FACTO"/>
    <property type="match status" value="1"/>
</dbReference>
<dbReference type="InterPro" id="IPR036388">
    <property type="entry name" value="WH-like_DNA-bd_sf"/>
</dbReference>
<dbReference type="InterPro" id="IPR013324">
    <property type="entry name" value="RNA_pol_sigma_r3/r4-like"/>
</dbReference>
<dbReference type="RefSeq" id="WP_188604613.1">
    <property type="nucleotide sequence ID" value="NZ_BMIC01000001.1"/>
</dbReference>
<dbReference type="Pfam" id="PF08281">
    <property type="entry name" value="Sigma70_r4_2"/>
    <property type="match status" value="1"/>
</dbReference>
<dbReference type="SUPFAM" id="SSF88946">
    <property type="entry name" value="Sigma2 domain of RNA polymerase sigma factors"/>
    <property type="match status" value="1"/>
</dbReference>
<evidence type="ECO:0000313" key="10">
    <source>
        <dbReference type="Proteomes" id="UP000598120"/>
    </source>
</evidence>